<evidence type="ECO:0000256" key="6">
    <source>
        <dbReference type="SAM" id="Phobius"/>
    </source>
</evidence>
<keyword evidence="9" id="KW-1185">Reference proteome</keyword>
<keyword evidence="2" id="KW-1003">Cell membrane</keyword>
<dbReference type="InterPro" id="IPR003838">
    <property type="entry name" value="ABC3_permease_C"/>
</dbReference>
<dbReference type="PANTHER" id="PTHR30572">
    <property type="entry name" value="MEMBRANE COMPONENT OF TRANSPORTER-RELATED"/>
    <property type="match status" value="1"/>
</dbReference>
<keyword evidence="4 6" id="KW-1133">Transmembrane helix</keyword>
<proteinExistence type="predicted"/>
<reference evidence="8 9" key="1">
    <citation type="submission" date="2020-08" db="EMBL/GenBank/DDBJ databases">
        <title>Genome public.</title>
        <authorList>
            <person name="Liu C."/>
            <person name="Sun Q."/>
        </authorList>
    </citation>
    <scope>NUCLEOTIDE SEQUENCE [LARGE SCALE GENOMIC DNA]</scope>
    <source>
        <strain evidence="8 9">NSJ-35</strain>
    </source>
</reference>
<feature type="transmembrane region" description="Helical" evidence="6">
    <location>
        <begin position="471"/>
        <end position="491"/>
    </location>
</feature>
<protein>
    <submittedName>
        <fullName evidence="8">ABC transporter permease</fullName>
    </submittedName>
</protein>
<feature type="transmembrane region" description="Helical" evidence="6">
    <location>
        <begin position="349"/>
        <end position="373"/>
    </location>
</feature>
<feature type="domain" description="ABC3 transporter permease C-terminal" evidence="7">
    <location>
        <begin position="352"/>
        <end position="498"/>
    </location>
</feature>
<keyword evidence="3 6" id="KW-0812">Transmembrane</keyword>
<comment type="caution">
    <text evidence="8">The sequence shown here is derived from an EMBL/GenBank/DDBJ whole genome shotgun (WGS) entry which is preliminary data.</text>
</comment>
<dbReference type="Proteomes" id="UP000606889">
    <property type="component" value="Unassembled WGS sequence"/>
</dbReference>
<dbReference type="Pfam" id="PF02687">
    <property type="entry name" value="FtsX"/>
    <property type="match status" value="1"/>
</dbReference>
<dbReference type="InterPro" id="IPR050250">
    <property type="entry name" value="Macrolide_Exporter_MacB"/>
</dbReference>
<evidence type="ECO:0000256" key="3">
    <source>
        <dbReference type="ARBA" id="ARBA00022692"/>
    </source>
</evidence>
<evidence type="ECO:0000313" key="9">
    <source>
        <dbReference type="Proteomes" id="UP000606889"/>
    </source>
</evidence>
<evidence type="ECO:0000256" key="2">
    <source>
        <dbReference type="ARBA" id="ARBA00022475"/>
    </source>
</evidence>
<evidence type="ECO:0000256" key="1">
    <source>
        <dbReference type="ARBA" id="ARBA00004651"/>
    </source>
</evidence>
<evidence type="ECO:0000313" key="8">
    <source>
        <dbReference type="EMBL" id="MBC5648983.1"/>
    </source>
</evidence>
<evidence type="ECO:0000259" key="7">
    <source>
        <dbReference type="Pfam" id="PF02687"/>
    </source>
</evidence>
<sequence>MGTVKRAILYIMRKRGRTLLLFAVLLVSTLFLLCALAVSHAAANAGREYRETLGTSLYITHIADPDDPRLWETIDMGNGSVASVYIGPTVNDAMLTKIMEIDGVTDYFVKRSPEWLYTEDLKMTEGQWAREVEQGHMEIEEVGDISNLPDMNRNLYYACSYYSKAPLCFGGNDSSLYEYFRSGAFELTDGRHITPEDSGKALISDIVAERSGLSVGDTFRACAADVAVPSGPYPLLDERGLEIVGIYHLNFKQEVSEFTYEDQNPENFVFVDDDTIVWNLLTIAKGKDFPLDQYKEATIFIEDPLEMDRIIGEIRALEIEGVDMSRFMIEPDSSAYEASAGPLETMQGLSAVIVILSAVCCLLVLSLLLMMWIRGRKREIGILMANGITKGKIFGQLLLEILLVTVAGLICAALLAGALSGTVGNAIQNMSYPGSGQDEYTVVDDQYRGIVIEKTSGEKAELAFPVTTGNLVLTVALMCGATAASVGIASAKVLKMKPRDILNTAN</sequence>
<comment type="subcellular location">
    <subcellularLocation>
        <location evidence="1">Cell membrane</location>
        <topology evidence="1">Multi-pass membrane protein</topology>
    </subcellularLocation>
</comment>
<evidence type="ECO:0000256" key="5">
    <source>
        <dbReference type="ARBA" id="ARBA00023136"/>
    </source>
</evidence>
<organism evidence="8 9">
    <name type="scientific">Christensenella tenuis</name>
    <dbReference type="NCBI Taxonomy" id="2763033"/>
    <lineage>
        <taxon>Bacteria</taxon>
        <taxon>Bacillati</taxon>
        <taxon>Bacillota</taxon>
        <taxon>Clostridia</taxon>
        <taxon>Christensenellales</taxon>
        <taxon>Christensenellaceae</taxon>
        <taxon>Christensenella</taxon>
    </lineage>
</organism>
<evidence type="ECO:0000256" key="4">
    <source>
        <dbReference type="ARBA" id="ARBA00022989"/>
    </source>
</evidence>
<dbReference type="PANTHER" id="PTHR30572:SF9">
    <property type="entry name" value="ABC TRANSPORTER PERMEASE PROTEIN"/>
    <property type="match status" value="1"/>
</dbReference>
<dbReference type="EMBL" id="JACOON010000006">
    <property type="protein sequence ID" value="MBC5648983.1"/>
    <property type="molecule type" value="Genomic_DNA"/>
</dbReference>
<keyword evidence="5 6" id="KW-0472">Membrane</keyword>
<accession>A0ABR7EH22</accession>
<gene>
    <name evidence="8" type="ORF">H8S18_11600</name>
</gene>
<feature type="transmembrane region" description="Helical" evidence="6">
    <location>
        <begin position="393"/>
        <end position="416"/>
    </location>
</feature>
<dbReference type="RefSeq" id="WP_186858435.1">
    <property type="nucleotide sequence ID" value="NZ_JACOON010000006.1"/>
</dbReference>
<name>A0ABR7EH22_9FIRM</name>